<name>A0A4Q5IUM7_9ACTN</name>
<accession>A0A4Q5IUM7</accession>
<protein>
    <submittedName>
        <fullName evidence="1">Uncharacterized protein</fullName>
    </submittedName>
</protein>
<gene>
    <name evidence="1" type="ORF">ETU37_21645</name>
</gene>
<dbReference type="RefSeq" id="WP_129989402.1">
    <property type="nucleotide sequence ID" value="NZ_SDPU01000035.1"/>
</dbReference>
<dbReference type="OrthoDB" id="4869908at2"/>
<reference evidence="1 2" key="1">
    <citation type="submission" date="2019-01" db="EMBL/GenBank/DDBJ databases">
        <title>Nocardioides guangzhouensis sp. nov., an actinobacterium isolated from soil.</title>
        <authorList>
            <person name="Fu Y."/>
            <person name="Cai Y."/>
            <person name="Lin Z."/>
            <person name="Chen P."/>
        </authorList>
    </citation>
    <scope>NUCLEOTIDE SEQUENCE [LARGE SCALE GENOMIC DNA]</scope>
    <source>
        <strain evidence="1 2">NBRC 105384</strain>
    </source>
</reference>
<dbReference type="Proteomes" id="UP000291189">
    <property type="component" value="Unassembled WGS sequence"/>
</dbReference>
<evidence type="ECO:0000313" key="2">
    <source>
        <dbReference type="Proteomes" id="UP000291189"/>
    </source>
</evidence>
<evidence type="ECO:0000313" key="1">
    <source>
        <dbReference type="EMBL" id="RYU09637.1"/>
    </source>
</evidence>
<proteinExistence type="predicted"/>
<comment type="caution">
    <text evidence="1">The sequence shown here is derived from an EMBL/GenBank/DDBJ whole genome shotgun (WGS) entry which is preliminary data.</text>
</comment>
<dbReference type="EMBL" id="SDPU01000035">
    <property type="protein sequence ID" value="RYU09637.1"/>
    <property type="molecule type" value="Genomic_DNA"/>
</dbReference>
<dbReference type="AlphaFoldDB" id="A0A4Q5IUM7"/>
<organism evidence="1 2">
    <name type="scientific">Nocardioides iriomotensis</name>
    <dbReference type="NCBI Taxonomy" id="715784"/>
    <lineage>
        <taxon>Bacteria</taxon>
        <taxon>Bacillati</taxon>
        <taxon>Actinomycetota</taxon>
        <taxon>Actinomycetes</taxon>
        <taxon>Propionibacteriales</taxon>
        <taxon>Nocardioidaceae</taxon>
        <taxon>Nocardioides</taxon>
    </lineage>
</organism>
<sequence length="104" mass="11112">MTATVGTTEANCPAWCARRHGRHDVGDEEQLHVSGALQVRRTLLRLVSTVETVAGIQGGPYVVVGEQDYTLHEAEVLIAALTQLVDEARAATGPGVPRMRKPGP</sequence>
<keyword evidence="2" id="KW-1185">Reference proteome</keyword>